<feature type="transmembrane region" description="Helical" evidence="1">
    <location>
        <begin position="56"/>
        <end position="76"/>
    </location>
</feature>
<gene>
    <name evidence="3" type="ORF">SAMN05216375_10327</name>
    <name evidence="2" type="ORF">TR210_897</name>
</gene>
<dbReference type="Proteomes" id="UP000076878">
    <property type="component" value="Unassembled WGS sequence"/>
</dbReference>
<dbReference type="Proteomes" id="UP000199280">
    <property type="component" value="Unassembled WGS sequence"/>
</dbReference>
<dbReference type="EMBL" id="FJNB01000005">
    <property type="protein sequence ID" value="CZQ90819.1"/>
    <property type="molecule type" value="Genomic_DNA"/>
</dbReference>
<accession>A0A143YIV7</accession>
<reference evidence="2 4" key="1">
    <citation type="submission" date="2016-02" db="EMBL/GenBank/DDBJ databases">
        <authorList>
            <person name="Wen L."/>
            <person name="He K."/>
            <person name="Yang H."/>
        </authorList>
    </citation>
    <scope>NUCLEOTIDE SEQUENCE [LARGE SCALE GENOMIC DNA]</scope>
    <source>
        <strain evidence="2">Trichococcus_R210</strain>
    </source>
</reference>
<evidence type="ECO:0000313" key="5">
    <source>
        <dbReference type="Proteomes" id="UP000199280"/>
    </source>
</evidence>
<name>A0A143YIV7_9LACT</name>
<keyword evidence="1" id="KW-0472">Membrane</keyword>
<feature type="transmembrane region" description="Helical" evidence="1">
    <location>
        <begin position="88"/>
        <end position="105"/>
    </location>
</feature>
<dbReference type="OrthoDB" id="5459053at2"/>
<dbReference type="Pfam" id="PF04307">
    <property type="entry name" value="YdjM"/>
    <property type="match status" value="1"/>
</dbReference>
<organism evidence="2 4">
    <name type="scientific">Trichococcus ilyis</name>
    <dbReference type="NCBI Taxonomy" id="640938"/>
    <lineage>
        <taxon>Bacteria</taxon>
        <taxon>Bacillati</taxon>
        <taxon>Bacillota</taxon>
        <taxon>Bacilli</taxon>
        <taxon>Lactobacillales</taxon>
        <taxon>Carnobacteriaceae</taxon>
        <taxon>Trichococcus</taxon>
    </lineage>
</organism>
<dbReference type="STRING" id="640938.TR210_897"/>
<keyword evidence="1" id="KW-1133">Transmembrane helix</keyword>
<keyword evidence="1" id="KW-0812">Transmembrane</keyword>
<dbReference type="AlphaFoldDB" id="A0A143YIV7"/>
<keyword evidence="5" id="KW-1185">Reference proteome</keyword>
<dbReference type="RefSeq" id="WP_068621981.1">
    <property type="nucleotide sequence ID" value="NZ_FJNB01000005.1"/>
</dbReference>
<evidence type="ECO:0000313" key="4">
    <source>
        <dbReference type="Proteomes" id="UP000076878"/>
    </source>
</evidence>
<feature type="transmembrane region" description="Helical" evidence="1">
    <location>
        <begin position="117"/>
        <end position="148"/>
    </location>
</feature>
<protein>
    <submittedName>
        <fullName evidence="3">Inner membrane protein</fullName>
    </submittedName>
</protein>
<dbReference type="EMBL" id="FNYT01000003">
    <property type="protein sequence ID" value="SEI72036.1"/>
    <property type="molecule type" value="Genomic_DNA"/>
</dbReference>
<feature type="transmembrane region" description="Helical" evidence="1">
    <location>
        <begin position="180"/>
        <end position="198"/>
    </location>
</feature>
<evidence type="ECO:0000256" key="1">
    <source>
        <dbReference type="SAM" id="Phobius"/>
    </source>
</evidence>
<reference evidence="3 5" key="2">
    <citation type="submission" date="2016-10" db="EMBL/GenBank/DDBJ databases">
        <authorList>
            <person name="Varghese N."/>
            <person name="Submissions S."/>
        </authorList>
    </citation>
    <scope>NUCLEOTIDE SEQUENCE [LARGE SCALE GENOMIC DNA]</scope>
    <source>
        <strain evidence="3 5">DSM 22150</strain>
    </source>
</reference>
<sequence length="206" mass="22016">MTGKTHVVIGTAASLLVTQPSTLKELFICLGAAIVGSVISDIDVTTSESHQTLDWILGLILAVSVLLAFAESRWSLGIFSAILNHSSYSRIFFGAVIFLGICIFGKEQPHRSFLHSILGLASLSMAVYILSPLLVASFAVAMASHIAIDILNHKRVKLFYPLSGGIRLGLCSANGLVNGLLFKIGSLVVVIEILWLLGRMGSAFFS</sequence>
<evidence type="ECO:0000313" key="3">
    <source>
        <dbReference type="EMBL" id="SEI72036.1"/>
    </source>
</evidence>
<evidence type="ECO:0000313" key="2">
    <source>
        <dbReference type="EMBL" id="CZQ90819.1"/>
    </source>
</evidence>
<feature type="transmembrane region" description="Helical" evidence="1">
    <location>
        <begin position="25"/>
        <end position="44"/>
    </location>
</feature>
<proteinExistence type="predicted"/>
<dbReference type="InterPro" id="IPR007404">
    <property type="entry name" value="YdjM-like"/>
</dbReference>